<keyword evidence="1" id="KW-0472">Membrane</keyword>
<dbReference type="RefSeq" id="XP_054839925.1">
    <property type="nucleotide sequence ID" value="XM_054983950.1"/>
</dbReference>
<organism evidence="2 3">
    <name type="scientific">Eublepharis macularius</name>
    <name type="common">Leopard gecko</name>
    <name type="synonym">Cyrtodactylus macularius</name>
    <dbReference type="NCBI Taxonomy" id="481883"/>
    <lineage>
        <taxon>Eukaryota</taxon>
        <taxon>Metazoa</taxon>
        <taxon>Chordata</taxon>
        <taxon>Craniata</taxon>
        <taxon>Vertebrata</taxon>
        <taxon>Euteleostomi</taxon>
        <taxon>Lepidosauria</taxon>
        <taxon>Squamata</taxon>
        <taxon>Bifurcata</taxon>
        <taxon>Gekkota</taxon>
        <taxon>Eublepharidae</taxon>
        <taxon>Eublepharinae</taxon>
        <taxon>Eublepharis</taxon>
    </lineage>
</organism>
<sequence>MVEEKGWTGAAPGGASESGCLAQPRPGAGERCCKVPHLLASGLPGVSFLSLVLSLLLYFRTADLQARVSHLEADRPAPLPAWLSAGQMETAILGRVDQLLAERLKFNLPRHREARDIRQRCNCPAGRNIPDHEDDVIYVNKEHHFRL</sequence>
<evidence type="ECO:0000313" key="3">
    <source>
        <dbReference type="RefSeq" id="XP_054839925.1"/>
    </source>
</evidence>
<accession>A0AA97JL70</accession>
<evidence type="ECO:0000256" key="1">
    <source>
        <dbReference type="SAM" id="Phobius"/>
    </source>
</evidence>
<keyword evidence="1" id="KW-0812">Transmembrane</keyword>
<dbReference type="Proteomes" id="UP001190640">
    <property type="component" value="Chromosome 6"/>
</dbReference>
<keyword evidence="1" id="KW-1133">Transmembrane helix</keyword>
<reference evidence="3" key="1">
    <citation type="submission" date="2025-08" db="UniProtKB">
        <authorList>
            <consortium name="RefSeq"/>
        </authorList>
    </citation>
    <scope>IDENTIFICATION</scope>
    <source>
        <tissue evidence="3">Blood</tissue>
    </source>
</reference>
<evidence type="ECO:0000313" key="2">
    <source>
        <dbReference type="Proteomes" id="UP001190640"/>
    </source>
</evidence>
<keyword evidence="2" id="KW-1185">Reference proteome</keyword>
<dbReference type="GeneID" id="129332723"/>
<protein>
    <submittedName>
        <fullName evidence="3">Collagen alpha-1(XIII) chain-like</fullName>
    </submittedName>
</protein>
<name>A0AA97JL70_EUBMA</name>
<dbReference type="AlphaFoldDB" id="A0AA97JL70"/>
<dbReference type="KEGG" id="emc:129332723"/>
<gene>
    <name evidence="3" type="primary">LOC129332723</name>
</gene>
<proteinExistence type="predicted"/>
<feature type="transmembrane region" description="Helical" evidence="1">
    <location>
        <begin position="38"/>
        <end position="59"/>
    </location>
</feature>